<dbReference type="EMBL" id="BART01000941">
    <property type="protein sequence ID" value="GAG59195.1"/>
    <property type="molecule type" value="Genomic_DNA"/>
</dbReference>
<evidence type="ECO:0000313" key="1">
    <source>
        <dbReference type="EMBL" id="GAG59195.1"/>
    </source>
</evidence>
<comment type="caution">
    <text evidence="1">The sequence shown here is derived from an EMBL/GenBank/DDBJ whole genome shotgun (WGS) entry which is preliminary data.</text>
</comment>
<reference evidence="1" key="1">
    <citation type="journal article" date="2014" name="Front. Microbiol.">
        <title>High frequency of phylogenetically diverse reductive dehalogenase-homologous genes in deep subseafloor sedimentary metagenomes.</title>
        <authorList>
            <person name="Kawai M."/>
            <person name="Futagami T."/>
            <person name="Toyoda A."/>
            <person name="Takaki Y."/>
            <person name="Nishi S."/>
            <person name="Hori S."/>
            <person name="Arai W."/>
            <person name="Tsubouchi T."/>
            <person name="Morono Y."/>
            <person name="Uchiyama I."/>
            <person name="Ito T."/>
            <person name="Fujiyama A."/>
            <person name="Inagaki F."/>
            <person name="Takami H."/>
        </authorList>
    </citation>
    <scope>NUCLEOTIDE SEQUENCE</scope>
    <source>
        <strain evidence="1">Expedition CK06-06</strain>
    </source>
</reference>
<name>X0YSL2_9ZZZZ</name>
<protein>
    <submittedName>
        <fullName evidence="1">Uncharacterized protein</fullName>
    </submittedName>
</protein>
<organism evidence="1">
    <name type="scientific">marine sediment metagenome</name>
    <dbReference type="NCBI Taxonomy" id="412755"/>
    <lineage>
        <taxon>unclassified sequences</taxon>
        <taxon>metagenomes</taxon>
        <taxon>ecological metagenomes</taxon>
    </lineage>
</organism>
<proteinExistence type="predicted"/>
<accession>X0YSL2</accession>
<gene>
    <name evidence="1" type="ORF">S01H4_03734</name>
</gene>
<sequence length="168" mass="19858">MRDDDKIQRQVHFMNAQIFDPEDNTGDNNKWVYNRAPEGYAFELVAIDVTTDKDSSRMDGIINIYDGHEYTHWDIFPGVESRELLWRGETTTYNVNLYGNLHNWECKEYSLAIRSASETKTYKVCAIVWYYLRKMNWMERLYYAVIQPKGDRYKKTLGLAVEATERGT</sequence>
<dbReference type="AlphaFoldDB" id="X0YSL2"/>